<accession>A0ABS8TP66</accession>
<feature type="non-terminal residue" evidence="2">
    <location>
        <position position="54"/>
    </location>
</feature>
<organism evidence="2 3">
    <name type="scientific">Datura stramonium</name>
    <name type="common">Jimsonweed</name>
    <name type="synonym">Common thornapple</name>
    <dbReference type="NCBI Taxonomy" id="4076"/>
    <lineage>
        <taxon>Eukaryota</taxon>
        <taxon>Viridiplantae</taxon>
        <taxon>Streptophyta</taxon>
        <taxon>Embryophyta</taxon>
        <taxon>Tracheophyta</taxon>
        <taxon>Spermatophyta</taxon>
        <taxon>Magnoliopsida</taxon>
        <taxon>eudicotyledons</taxon>
        <taxon>Gunneridae</taxon>
        <taxon>Pentapetalae</taxon>
        <taxon>asterids</taxon>
        <taxon>lamiids</taxon>
        <taxon>Solanales</taxon>
        <taxon>Solanaceae</taxon>
        <taxon>Solanoideae</taxon>
        <taxon>Datureae</taxon>
        <taxon>Datura</taxon>
    </lineage>
</organism>
<name>A0ABS8TP66_DATST</name>
<protein>
    <submittedName>
        <fullName evidence="2">Uncharacterized protein</fullName>
    </submittedName>
</protein>
<dbReference type="Proteomes" id="UP000823775">
    <property type="component" value="Unassembled WGS sequence"/>
</dbReference>
<keyword evidence="3" id="KW-1185">Reference proteome</keyword>
<evidence type="ECO:0000313" key="2">
    <source>
        <dbReference type="EMBL" id="MCD7473330.1"/>
    </source>
</evidence>
<comment type="caution">
    <text evidence="2">The sequence shown here is derived from an EMBL/GenBank/DDBJ whole genome shotgun (WGS) entry which is preliminary data.</text>
</comment>
<evidence type="ECO:0000256" key="1">
    <source>
        <dbReference type="SAM" id="MobiDB-lite"/>
    </source>
</evidence>
<proteinExistence type="predicted"/>
<sequence length="54" mass="6189">PLRDTGETLVPKHKAPSYRKREAKERYESGEAGVRLAKCRYHFGGLRSRISENS</sequence>
<gene>
    <name evidence="2" type="ORF">HAX54_015113</name>
</gene>
<feature type="non-terminal residue" evidence="2">
    <location>
        <position position="1"/>
    </location>
</feature>
<evidence type="ECO:0000313" key="3">
    <source>
        <dbReference type="Proteomes" id="UP000823775"/>
    </source>
</evidence>
<dbReference type="EMBL" id="JACEIK010001954">
    <property type="protein sequence ID" value="MCD7473330.1"/>
    <property type="molecule type" value="Genomic_DNA"/>
</dbReference>
<reference evidence="2 3" key="1">
    <citation type="journal article" date="2021" name="BMC Genomics">
        <title>Datura genome reveals duplications of psychoactive alkaloid biosynthetic genes and high mutation rate following tissue culture.</title>
        <authorList>
            <person name="Rajewski A."/>
            <person name="Carter-House D."/>
            <person name="Stajich J."/>
            <person name="Litt A."/>
        </authorList>
    </citation>
    <scope>NUCLEOTIDE SEQUENCE [LARGE SCALE GENOMIC DNA]</scope>
    <source>
        <strain evidence="2">AR-01</strain>
    </source>
</reference>
<feature type="region of interest" description="Disordered" evidence="1">
    <location>
        <begin position="1"/>
        <end position="26"/>
    </location>
</feature>